<proteinExistence type="predicted"/>
<organism evidence="2 3">
    <name type="scientific">Mycena chlorophos</name>
    <name type="common">Agaric fungus</name>
    <name type="synonym">Agaricus chlorophos</name>
    <dbReference type="NCBI Taxonomy" id="658473"/>
    <lineage>
        <taxon>Eukaryota</taxon>
        <taxon>Fungi</taxon>
        <taxon>Dikarya</taxon>
        <taxon>Basidiomycota</taxon>
        <taxon>Agaricomycotina</taxon>
        <taxon>Agaricomycetes</taxon>
        <taxon>Agaricomycetidae</taxon>
        <taxon>Agaricales</taxon>
        <taxon>Marasmiineae</taxon>
        <taxon>Mycenaceae</taxon>
        <taxon>Mycena</taxon>
    </lineage>
</organism>
<feature type="non-terminal residue" evidence="2">
    <location>
        <position position="1"/>
    </location>
</feature>
<protein>
    <submittedName>
        <fullName evidence="2">Uncharacterized protein</fullName>
    </submittedName>
</protein>
<evidence type="ECO:0000313" key="2">
    <source>
        <dbReference type="EMBL" id="GAT46628.1"/>
    </source>
</evidence>
<feature type="region of interest" description="Disordered" evidence="1">
    <location>
        <begin position="178"/>
        <end position="209"/>
    </location>
</feature>
<feature type="region of interest" description="Disordered" evidence="1">
    <location>
        <begin position="47"/>
        <end position="82"/>
    </location>
</feature>
<dbReference type="Proteomes" id="UP000815677">
    <property type="component" value="Unassembled WGS sequence"/>
</dbReference>
<feature type="region of interest" description="Disordered" evidence="1">
    <location>
        <begin position="286"/>
        <end position="312"/>
    </location>
</feature>
<name>A0ABQ0L631_MYCCL</name>
<sequence length="355" mass="37898">IVGSHHITGVALTQTRELGLERVGDGADVHSVNGNNDADADAISGAQELEGAGPGTPTPAPSTISLHPSVFDDPSPRATSTPRVERWVAETPVREVGKPAFDWADSTDDDDLGEVPDFTRSIKQESFTPALRTLSVGDIRSLSSEFWVDLVNSMSAEEKEILGRRYLRLKEVAIKEPQSVSETTASVKPLPTKPRIDQRARVESVPDVDDIPTAAEQSEASFSEVASIPRIPAAEKGKEKAAPPASDIATSAPVSDSEGLEESDREYLVQADRMLALKMQAELDAGRDHGIAPARYSKPPPSRSRGPRLGTSAAHAVEAVGEQIDADALLARKLQEAFDRESAAKLANEMEGATV</sequence>
<evidence type="ECO:0000313" key="3">
    <source>
        <dbReference type="Proteomes" id="UP000815677"/>
    </source>
</evidence>
<feature type="region of interest" description="Disordered" evidence="1">
    <location>
        <begin position="234"/>
        <end position="262"/>
    </location>
</feature>
<dbReference type="EMBL" id="DF842632">
    <property type="protein sequence ID" value="GAT46628.1"/>
    <property type="molecule type" value="Genomic_DNA"/>
</dbReference>
<gene>
    <name evidence="2" type="ORF">MCHLO_04133</name>
</gene>
<keyword evidence="3" id="KW-1185">Reference proteome</keyword>
<feature type="non-terminal residue" evidence="2">
    <location>
        <position position="355"/>
    </location>
</feature>
<feature type="compositionally biased region" description="Basic and acidic residues" evidence="1">
    <location>
        <begin position="194"/>
        <end position="204"/>
    </location>
</feature>
<feature type="compositionally biased region" description="Low complexity" evidence="1">
    <location>
        <begin position="293"/>
        <end position="308"/>
    </location>
</feature>
<reference evidence="2" key="1">
    <citation type="submission" date="2014-09" db="EMBL/GenBank/DDBJ databases">
        <title>Genome sequence of the luminous mushroom Mycena chlorophos for searching fungal bioluminescence genes.</title>
        <authorList>
            <person name="Tanaka Y."/>
            <person name="Kasuga D."/>
            <person name="Oba Y."/>
            <person name="Hase S."/>
            <person name="Sato K."/>
            <person name="Oba Y."/>
            <person name="Sakakibara Y."/>
        </authorList>
    </citation>
    <scope>NUCLEOTIDE SEQUENCE</scope>
</reference>
<accession>A0ABQ0L631</accession>
<evidence type="ECO:0000256" key="1">
    <source>
        <dbReference type="SAM" id="MobiDB-lite"/>
    </source>
</evidence>